<comment type="caution">
    <text evidence="1">The sequence shown here is derived from an EMBL/GenBank/DDBJ whole genome shotgun (WGS) entry which is preliminary data.</text>
</comment>
<organism evidence="1 2">
    <name type="scientific">Paenibacillus sacheonensis</name>
    <dbReference type="NCBI Taxonomy" id="742054"/>
    <lineage>
        <taxon>Bacteria</taxon>
        <taxon>Bacillati</taxon>
        <taxon>Bacillota</taxon>
        <taxon>Bacilli</taxon>
        <taxon>Bacillales</taxon>
        <taxon>Paenibacillaceae</taxon>
        <taxon>Paenibacillus</taxon>
    </lineage>
</organism>
<protein>
    <submittedName>
        <fullName evidence="1">Uncharacterized protein</fullName>
    </submittedName>
</protein>
<sequence>MIVTKLQFDTDFDNAILFGHYVMVLTNEKMSGGGLLEAFDDDHAWINGKRHSRAGSSFIQMPPPDMYIDFSNESE</sequence>
<gene>
    <name evidence="1" type="ORF">GT003_16555</name>
</gene>
<name>A0A7X4YS93_9BACL</name>
<evidence type="ECO:0000313" key="2">
    <source>
        <dbReference type="Proteomes" id="UP000558113"/>
    </source>
</evidence>
<reference evidence="1 2" key="1">
    <citation type="submission" date="2020-01" db="EMBL/GenBank/DDBJ databases">
        <title>Paenibacillus soybeanensis sp. nov. isolated from the nodules of soybean (Glycine max(L.) Merr).</title>
        <authorList>
            <person name="Wang H."/>
        </authorList>
    </citation>
    <scope>NUCLEOTIDE SEQUENCE [LARGE SCALE GENOMIC DNA]</scope>
    <source>
        <strain evidence="1 2">DSM 23054</strain>
    </source>
</reference>
<dbReference type="OrthoDB" id="2627117at2"/>
<accession>A0A7X4YS93</accession>
<proteinExistence type="predicted"/>
<dbReference type="Proteomes" id="UP000558113">
    <property type="component" value="Unassembled WGS sequence"/>
</dbReference>
<dbReference type="RefSeq" id="WP_161699715.1">
    <property type="nucleotide sequence ID" value="NZ_JAAAMU010000007.1"/>
</dbReference>
<dbReference type="EMBL" id="JAAAMU010000007">
    <property type="protein sequence ID" value="NBC70614.1"/>
    <property type="molecule type" value="Genomic_DNA"/>
</dbReference>
<dbReference type="AlphaFoldDB" id="A0A7X4YS93"/>
<evidence type="ECO:0000313" key="1">
    <source>
        <dbReference type="EMBL" id="NBC70614.1"/>
    </source>
</evidence>
<keyword evidence="2" id="KW-1185">Reference proteome</keyword>